<keyword evidence="8" id="KW-0239">DNA-directed DNA polymerase</keyword>
<protein>
    <recommendedName>
        <fullName evidence="4">DNA polymerase III subunit alpha</fullName>
        <ecNumber evidence="3">2.7.7.7</ecNumber>
    </recommendedName>
</protein>
<dbReference type="InterPro" id="IPR040982">
    <property type="entry name" value="DNA_pol3_finger"/>
</dbReference>
<dbReference type="Gene3D" id="1.10.10.1600">
    <property type="entry name" value="Bacterial DNA polymerase III alpha subunit, thumb domain"/>
    <property type="match status" value="1"/>
</dbReference>
<evidence type="ECO:0000256" key="5">
    <source>
        <dbReference type="ARBA" id="ARBA00022679"/>
    </source>
</evidence>
<gene>
    <name evidence="12" type="primary">dnaE</name>
    <name evidence="12" type="ORF">AS030_14075</name>
</gene>
<dbReference type="Pfam" id="PF02811">
    <property type="entry name" value="PHP"/>
    <property type="match status" value="1"/>
</dbReference>
<dbReference type="NCBIfam" id="TIGR00594">
    <property type="entry name" value="polc"/>
    <property type="match status" value="1"/>
</dbReference>
<dbReference type="InterPro" id="IPR041931">
    <property type="entry name" value="DNA_pol3_alpha_thumb_dom"/>
</dbReference>
<dbReference type="Pfam" id="PF17657">
    <property type="entry name" value="DNA_pol3_finger"/>
    <property type="match status" value="1"/>
</dbReference>
<evidence type="ECO:0000256" key="10">
    <source>
        <dbReference type="ARBA" id="ARBA00049244"/>
    </source>
</evidence>
<comment type="function">
    <text evidence="9">DNA polymerase III is a complex, multichain enzyme responsible for most of the replicative synthesis in bacteria. This DNA polymerase also exhibits 3' to 5' exonuclease activity. The alpha chain is the DNA polymerase.</text>
</comment>
<evidence type="ECO:0000313" key="12">
    <source>
        <dbReference type="EMBL" id="KSU83667.1"/>
    </source>
</evidence>
<dbReference type="InterPro" id="IPR004805">
    <property type="entry name" value="DnaE2/DnaE/PolC"/>
</dbReference>
<dbReference type="RefSeq" id="WP_061972505.1">
    <property type="nucleotide sequence ID" value="NZ_FMAV01000002.1"/>
</dbReference>
<dbReference type="AlphaFoldDB" id="A0A0V8J9H4"/>
<keyword evidence="6 12" id="KW-0548">Nucleotidyltransferase</keyword>
<dbReference type="CDD" id="cd04485">
    <property type="entry name" value="DnaE_OBF"/>
    <property type="match status" value="1"/>
</dbReference>
<dbReference type="GO" id="GO:0008408">
    <property type="term" value="F:3'-5' exonuclease activity"/>
    <property type="evidence" value="ECO:0007669"/>
    <property type="project" value="InterPro"/>
</dbReference>
<feature type="domain" description="Polymerase/histidinol phosphatase N-terminal" evidence="11">
    <location>
        <begin position="4"/>
        <end position="71"/>
    </location>
</feature>
<dbReference type="SUPFAM" id="SSF89550">
    <property type="entry name" value="PHP domain-like"/>
    <property type="match status" value="1"/>
</dbReference>
<sequence>MTFVPLHIHTEYSLLESSSRLNSLVNRAKELGYKALAITDKLNMYGVIPFYKACKKQGIKPIVGVEVTILLNPVFDTRKRPETGKLLLYARNEEGYMNLLKISTKLMKDPASFPSLQKDVLSANKEGLLLISSGTEGEVQQLILQGEKERAREVCRLYQSWFGPHVYLGVEDHGTGKEKNINFEMEQLSKEENIPLTAAHEIYYVKPEEAESQEVLLCIKNGQKLGDSDREMLPTDEFYLLSPDEMETRFSHLPDALAASEKIASECNVDLVFNQQLIPKYPLPEGTASTDYLKTICLKGAAARYGEPDARVLERLDYELDIIRKMKFDDYFLIVWDFMRFAHRSGMITGPGRGSAAGSLVAYVLYITEVDPIEHDLLFERFLNPERVTMPDIDIDFPDVRRDEVLQYVKEKYGEERVAQIITFGTLAAKAAIRDTARVLNLPGNLVDSVSKQIPSRPGMTLARATEESFGLQKLMNENPTVKKLMDVAATLEGLPRHASTHAAGVIISGRPLTHYTPLQTGHEGISLTQYSMEWLEEIGLLKMDFLGLRNLTLLEQICTLVEKGTGTTVHLGSIPFDDKATFEMLGKGDTTGIFQLESDGMRRVLQQLKPTEFEDIVAVNALYRPGPMQNIPDYIEGKHGTRKVQYRHPDLEPILKPTYGVIVYQEQIMKIASKMAGFSLGEADLLRRAVSKKKRDVLDREREHFVKGCLDHGHDQETANGLYDLIVRFADYGFNKSHAVAYSVIAYQLAYLKANYPLYFMAALLSSVTGNPEKIEQYRKECTEKKIQVLPPSIRHSFLHFTVEGDCVRFGLLCIKNAGYQAIKHLIEARSKHPFTDLFDVCAYSPARLVNKRTLESLIFAGAFDDFGQDRACLLATLDRAIEYGEKIQAYREENQIQLFGEHDSVEKPGYVEVPPFKEPERLKFEHEALGFYLSGHPLKKFQRIMEQYGLLSISEASNTPAKSNVRLGVMITKVRAIKTKKGDLMAFISGSDESGEMEFVAFPNAYKTYHDLFQKGAFLLIEGTMEEKSGSRQVLINKASLLSDVSERKQPSGEQILYLKLQKNLSPAVLSQLKARLNTSRGEARVILYYEQDRKSMKLAQSVAPTHEFLSEIRGLIGAENVVLKGR</sequence>
<dbReference type="InterPro" id="IPR003141">
    <property type="entry name" value="Pol/His_phosphatase_N"/>
</dbReference>
<evidence type="ECO:0000256" key="4">
    <source>
        <dbReference type="ARBA" id="ARBA00019114"/>
    </source>
</evidence>
<dbReference type="InterPro" id="IPR016195">
    <property type="entry name" value="Pol/histidinol_Pase-like"/>
</dbReference>
<dbReference type="EC" id="2.7.7.7" evidence="3"/>
<comment type="catalytic activity">
    <reaction evidence="10">
        <text>DNA(n) + a 2'-deoxyribonucleoside 5'-triphosphate = DNA(n+1) + diphosphate</text>
        <dbReference type="Rhea" id="RHEA:22508"/>
        <dbReference type="Rhea" id="RHEA-COMP:17339"/>
        <dbReference type="Rhea" id="RHEA-COMP:17340"/>
        <dbReference type="ChEBI" id="CHEBI:33019"/>
        <dbReference type="ChEBI" id="CHEBI:61560"/>
        <dbReference type="ChEBI" id="CHEBI:173112"/>
        <dbReference type="EC" id="2.7.7.7"/>
    </reaction>
</comment>
<evidence type="ECO:0000256" key="6">
    <source>
        <dbReference type="ARBA" id="ARBA00022695"/>
    </source>
</evidence>
<keyword evidence="13" id="KW-1185">Reference proteome</keyword>
<dbReference type="Pfam" id="PF07733">
    <property type="entry name" value="DNA_pol3_alpha"/>
    <property type="match status" value="1"/>
</dbReference>
<accession>A0A0V8J9H4</accession>
<dbReference type="Proteomes" id="UP000054099">
    <property type="component" value="Unassembled WGS sequence"/>
</dbReference>
<dbReference type="GO" id="GO:0003676">
    <property type="term" value="F:nucleic acid binding"/>
    <property type="evidence" value="ECO:0007669"/>
    <property type="project" value="InterPro"/>
</dbReference>
<dbReference type="Gene3D" id="3.20.20.140">
    <property type="entry name" value="Metal-dependent hydrolases"/>
    <property type="match status" value="1"/>
</dbReference>
<dbReference type="PANTHER" id="PTHR32294">
    <property type="entry name" value="DNA POLYMERASE III SUBUNIT ALPHA"/>
    <property type="match status" value="1"/>
</dbReference>
<dbReference type="InterPro" id="IPR029460">
    <property type="entry name" value="DNAPol_HHH"/>
</dbReference>
<dbReference type="SMART" id="SM00481">
    <property type="entry name" value="POLIIIAc"/>
    <property type="match status" value="1"/>
</dbReference>
<evidence type="ECO:0000256" key="3">
    <source>
        <dbReference type="ARBA" id="ARBA00012417"/>
    </source>
</evidence>
<dbReference type="EMBL" id="LNQN01000002">
    <property type="protein sequence ID" value="KSU83667.1"/>
    <property type="molecule type" value="Genomic_DNA"/>
</dbReference>
<dbReference type="PANTHER" id="PTHR32294:SF0">
    <property type="entry name" value="DNA POLYMERASE III SUBUNIT ALPHA"/>
    <property type="match status" value="1"/>
</dbReference>
<dbReference type="Pfam" id="PF14579">
    <property type="entry name" value="HHH_6"/>
    <property type="match status" value="1"/>
</dbReference>
<evidence type="ECO:0000256" key="1">
    <source>
        <dbReference type="ARBA" id="ARBA00004496"/>
    </source>
</evidence>
<comment type="similarity">
    <text evidence="2">Belongs to the DNA polymerase type-C family. DnaE subfamily.</text>
</comment>
<dbReference type="NCBIfam" id="NF005298">
    <property type="entry name" value="PRK06826.1"/>
    <property type="match status" value="1"/>
</dbReference>
<evidence type="ECO:0000259" key="11">
    <source>
        <dbReference type="SMART" id="SM00481"/>
    </source>
</evidence>
<dbReference type="Gene3D" id="1.10.150.870">
    <property type="match status" value="1"/>
</dbReference>
<keyword evidence="7" id="KW-0235">DNA replication</keyword>
<dbReference type="GO" id="GO:0006260">
    <property type="term" value="P:DNA replication"/>
    <property type="evidence" value="ECO:0007669"/>
    <property type="project" value="UniProtKB-KW"/>
</dbReference>
<evidence type="ECO:0000256" key="7">
    <source>
        <dbReference type="ARBA" id="ARBA00022705"/>
    </source>
</evidence>
<dbReference type="GO" id="GO:0005737">
    <property type="term" value="C:cytoplasm"/>
    <property type="evidence" value="ECO:0007669"/>
    <property type="project" value="UniProtKB-SubCell"/>
</dbReference>
<dbReference type="Pfam" id="PF01336">
    <property type="entry name" value="tRNA_anti-codon"/>
    <property type="match status" value="1"/>
</dbReference>
<proteinExistence type="inferred from homology"/>
<dbReference type="GO" id="GO:0003887">
    <property type="term" value="F:DNA-directed DNA polymerase activity"/>
    <property type="evidence" value="ECO:0007669"/>
    <property type="project" value="UniProtKB-KW"/>
</dbReference>
<dbReference type="OrthoDB" id="9803237at2"/>
<dbReference type="NCBIfam" id="NF004226">
    <property type="entry name" value="PRK05673.1"/>
    <property type="match status" value="1"/>
</dbReference>
<name>A0A0V8J9H4_9BACL</name>
<keyword evidence="5 12" id="KW-0808">Transferase</keyword>
<dbReference type="InterPro" id="IPR011708">
    <property type="entry name" value="DNA_pol3_alpha_NTPase_dom"/>
</dbReference>
<reference evidence="12 13" key="1">
    <citation type="journal article" date="2014" name="Antonie Van Leeuwenhoek">
        <title>Fictibacillus enclensis sp. nov., isolated from marine sediment.</title>
        <authorList>
            <person name="Dastager S.G."/>
            <person name="Mawlankar R."/>
            <person name="Srinivasan K."/>
            <person name="Tang S.K."/>
            <person name="Lee J.C."/>
            <person name="Ramana V.V."/>
            <person name="Shouche Y.S."/>
        </authorList>
    </citation>
    <scope>NUCLEOTIDE SEQUENCE [LARGE SCALE GENOMIC DNA]</scope>
    <source>
        <strain evidence="12 13">NIO-1003</strain>
    </source>
</reference>
<evidence type="ECO:0000256" key="8">
    <source>
        <dbReference type="ARBA" id="ARBA00022932"/>
    </source>
</evidence>
<comment type="caution">
    <text evidence="12">The sequence shown here is derived from an EMBL/GenBank/DDBJ whole genome shotgun (WGS) entry which is preliminary data.</text>
</comment>
<evidence type="ECO:0000313" key="13">
    <source>
        <dbReference type="Proteomes" id="UP000054099"/>
    </source>
</evidence>
<dbReference type="InterPro" id="IPR004013">
    <property type="entry name" value="PHP_dom"/>
</dbReference>
<evidence type="ECO:0000256" key="9">
    <source>
        <dbReference type="ARBA" id="ARBA00025611"/>
    </source>
</evidence>
<dbReference type="InterPro" id="IPR004365">
    <property type="entry name" value="NA-bd_OB_tRNA"/>
</dbReference>
<comment type="subcellular location">
    <subcellularLocation>
        <location evidence="1">Cytoplasm</location>
    </subcellularLocation>
</comment>
<organism evidence="12 13">
    <name type="scientific">Fictibacillus enclensis</name>
    <dbReference type="NCBI Taxonomy" id="1017270"/>
    <lineage>
        <taxon>Bacteria</taxon>
        <taxon>Bacillati</taxon>
        <taxon>Bacillota</taxon>
        <taxon>Bacilli</taxon>
        <taxon>Bacillales</taxon>
        <taxon>Fictibacillaceae</taxon>
        <taxon>Fictibacillus</taxon>
    </lineage>
</organism>
<evidence type="ECO:0000256" key="2">
    <source>
        <dbReference type="ARBA" id="ARBA00009496"/>
    </source>
</evidence>